<evidence type="ECO:0000313" key="7">
    <source>
        <dbReference type="EMBL" id="SFU93584.1"/>
    </source>
</evidence>
<feature type="signal peptide" evidence="3">
    <location>
        <begin position="1"/>
        <end position="30"/>
    </location>
</feature>
<protein>
    <submittedName>
        <fullName evidence="7">Sulfide dehydrogenase [flavocytochrome c] flavoprotein chain</fullName>
    </submittedName>
</protein>
<dbReference type="InterPro" id="IPR049386">
    <property type="entry name" value="FCSD_central"/>
</dbReference>
<evidence type="ECO:0000256" key="1">
    <source>
        <dbReference type="ARBA" id="ARBA00022630"/>
    </source>
</evidence>
<dbReference type="PANTHER" id="PTHR43755">
    <property type="match status" value="1"/>
</dbReference>
<dbReference type="Pfam" id="PF21706">
    <property type="entry name" value="FCSD_central"/>
    <property type="match status" value="1"/>
</dbReference>
<dbReference type="Gene3D" id="3.90.760.10">
    <property type="entry name" value="Flavocytochrome c sulphide dehydrogenase, flavin-binding domain"/>
    <property type="match status" value="1"/>
</dbReference>
<dbReference type="PROSITE" id="PS51318">
    <property type="entry name" value="TAT"/>
    <property type="match status" value="1"/>
</dbReference>
<keyword evidence="8" id="KW-1185">Reference proteome</keyword>
<dbReference type="Pfam" id="PF07992">
    <property type="entry name" value="Pyr_redox_2"/>
    <property type="match status" value="1"/>
</dbReference>
<dbReference type="InterPro" id="IPR015323">
    <property type="entry name" value="FlavoCytC_S_DH_flav-bd"/>
</dbReference>
<dbReference type="GO" id="GO:0050660">
    <property type="term" value="F:flavin adenine dinucleotide binding"/>
    <property type="evidence" value="ECO:0007669"/>
    <property type="project" value="InterPro"/>
</dbReference>
<dbReference type="InterPro" id="IPR036188">
    <property type="entry name" value="FAD/NAD-bd_sf"/>
</dbReference>
<dbReference type="PANTHER" id="PTHR43755:SF1">
    <property type="entry name" value="FAD-DEPENDENT PYRIDINE NUCLEOTIDE-DISULPHIDE OXIDOREDUCTASE"/>
    <property type="match status" value="1"/>
</dbReference>
<keyword evidence="3" id="KW-0732">Signal</keyword>
<dbReference type="InterPro" id="IPR052541">
    <property type="entry name" value="SQRD"/>
</dbReference>
<dbReference type="SUPFAM" id="SSF55424">
    <property type="entry name" value="FAD/NAD-linked reductases, dimerisation (C-terminal) domain"/>
    <property type="match status" value="1"/>
</dbReference>
<reference evidence="7 8" key="1">
    <citation type="submission" date="2016-10" db="EMBL/GenBank/DDBJ databases">
        <authorList>
            <person name="de Groot N.N."/>
        </authorList>
    </citation>
    <scope>NUCLEOTIDE SEQUENCE [LARGE SCALE GENOMIC DNA]</scope>
    <source>
        <strain evidence="7 8">R-24608</strain>
    </source>
</reference>
<dbReference type="Proteomes" id="UP000183656">
    <property type="component" value="Unassembled WGS sequence"/>
</dbReference>
<evidence type="ECO:0000259" key="4">
    <source>
        <dbReference type="Pfam" id="PF07992"/>
    </source>
</evidence>
<proteinExistence type="predicted"/>
<dbReference type="Gene3D" id="3.50.50.60">
    <property type="entry name" value="FAD/NAD(P)-binding domain"/>
    <property type="match status" value="2"/>
</dbReference>
<feature type="domain" description="Flavocytochrome c sulphide dehydrogenase flavin-binding" evidence="5">
    <location>
        <begin position="385"/>
        <end position="454"/>
    </location>
</feature>
<dbReference type="AlphaFoldDB" id="A0A1I7K806"/>
<evidence type="ECO:0000259" key="5">
    <source>
        <dbReference type="Pfam" id="PF09242"/>
    </source>
</evidence>
<feature type="domain" description="Sulfide dehydrogenase [flavocytochrome c] flavoprotein chain central" evidence="6">
    <location>
        <begin position="172"/>
        <end position="310"/>
    </location>
</feature>
<dbReference type="InterPro" id="IPR006311">
    <property type="entry name" value="TAT_signal"/>
</dbReference>
<evidence type="ECO:0000256" key="2">
    <source>
        <dbReference type="ARBA" id="ARBA00022827"/>
    </source>
</evidence>
<evidence type="ECO:0000259" key="6">
    <source>
        <dbReference type="Pfam" id="PF21706"/>
    </source>
</evidence>
<evidence type="ECO:0000256" key="3">
    <source>
        <dbReference type="SAM" id="SignalP"/>
    </source>
</evidence>
<keyword evidence="1" id="KW-0285">Flavoprotein</keyword>
<name>A0A1I7K806_9BURK</name>
<dbReference type="Pfam" id="PF09242">
    <property type="entry name" value="FCSD-flav_bind"/>
    <property type="match status" value="1"/>
</dbReference>
<dbReference type="GO" id="GO:0016491">
    <property type="term" value="F:oxidoreductase activity"/>
    <property type="evidence" value="ECO:0007669"/>
    <property type="project" value="InterPro"/>
</dbReference>
<dbReference type="EMBL" id="FPBX01000040">
    <property type="protein sequence ID" value="SFU93584.1"/>
    <property type="molecule type" value="Genomic_DNA"/>
</dbReference>
<dbReference type="SUPFAM" id="SSF51905">
    <property type="entry name" value="FAD/NAD(P)-binding domain"/>
    <property type="match status" value="2"/>
</dbReference>
<sequence>MMEMTADLSRRRWLTSSLGLLSAASLPAWAQAPARTGPAHIVIVGGGVGGATAAKYLKLFDPTLRVTVIEKSPVYVRPYGSSEVLNQHARMEDLNVSYDALRSRYGVEFVFDTVTDFDPQARTVSTAGRQKIGYDRLIVAPGIQLMYGAYAGYSEQVANTSVPSGWIPGAQTALLARQLQGMREGGTFVLAAPPNPYRCPPGPYERAALMTEWFMKHNPRAKVILVDPKDSFVTDETMMLGWNRLYNFNLPEDYAKRMSAQVEIKQHATPGMMSWVRGKDGGRTLKIDAKKMTIETEAEVIKADVINVVPPMKAGQIAITLGLADSSGWCPVDRRTFASTLQANVHVIGDASIADAMPKSGFSANTQAKVVARAIIEELAGRPVPEPLWENTCYALAGKDYGLFVADVFRLVDGKIARTNGKERYLPLNATPAQIKLGARYQQAWLRTFTQDCFS</sequence>
<keyword evidence="2" id="KW-0274">FAD</keyword>
<evidence type="ECO:0000313" key="8">
    <source>
        <dbReference type="Proteomes" id="UP000183656"/>
    </source>
</evidence>
<feature type="domain" description="FAD/NAD(P)-binding" evidence="4">
    <location>
        <begin position="40"/>
        <end position="144"/>
    </location>
</feature>
<dbReference type="STRING" id="343013.SAMN04489707_10408"/>
<dbReference type="InterPro" id="IPR037092">
    <property type="entry name" value="FlavoCytC_S_DH_flav-bd_sf"/>
</dbReference>
<feature type="chain" id="PRO_5010304317" evidence="3">
    <location>
        <begin position="31"/>
        <end position="455"/>
    </location>
</feature>
<dbReference type="InterPro" id="IPR016156">
    <property type="entry name" value="FAD/NAD-linked_Rdtase_dimer_sf"/>
</dbReference>
<dbReference type="InterPro" id="IPR023753">
    <property type="entry name" value="FAD/NAD-binding_dom"/>
</dbReference>
<accession>A0A1I7K806</accession>
<organism evidence="7 8">
    <name type="scientific">Paenacidovorax caeni</name>
    <dbReference type="NCBI Taxonomy" id="343013"/>
    <lineage>
        <taxon>Bacteria</taxon>
        <taxon>Pseudomonadati</taxon>
        <taxon>Pseudomonadota</taxon>
        <taxon>Betaproteobacteria</taxon>
        <taxon>Burkholderiales</taxon>
        <taxon>Comamonadaceae</taxon>
        <taxon>Paenacidovorax</taxon>
    </lineage>
</organism>
<gene>
    <name evidence="7" type="ORF">SAMN04489707_10408</name>
</gene>